<feature type="region of interest" description="Disordered" evidence="1">
    <location>
        <begin position="160"/>
        <end position="203"/>
    </location>
</feature>
<sequence>MAQRSSDHQYEEQKQACQFATASSSRAVFQLHSLVTDSRPLSQSGPYHCRQQCSDGFLGDSNNRASSSMPLLVKDLHQDPQNEDVKQGPGNRVTGRGPKPVMVTSAENYHQYQQSLIGSALPSCAFQPGDLQDQQLGSTSSHFAKGPFEYSGLVNKDAMTEQKKAHPDTTSGTEDESAPQWRLPQQPRPATAPLASRPATLPLQPVPAKHPGCHQGQRAMPLLQTSPAMPSDLTRPGKRASVQTPTPVMVASTEHCNKDQQHPIGFALLPSQADQPGDHQKQQVLSEFEHHMKARAFQQTLPGNGVSSPTHRPGSLPRRLFDYSRNLAQSSLPRPPMFQII</sequence>
<name>A0A218VTL9_PUNGR</name>
<evidence type="ECO:0000313" key="3">
    <source>
        <dbReference type="Proteomes" id="UP000197138"/>
    </source>
</evidence>
<protein>
    <submittedName>
        <fullName evidence="2">Uncharacterized protein</fullName>
    </submittedName>
</protein>
<proteinExistence type="predicted"/>
<dbReference type="Proteomes" id="UP000197138">
    <property type="component" value="Unassembled WGS sequence"/>
</dbReference>
<gene>
    <name evidence="2" type="ORF">CDL15_Pgr010662</name>
</gene>
<comment type="caution">
    <text evidence="2">The sequence shown here is derived from an EMBL/GenBank/DDBJ whole genome shotgun (WGS) entry which is preliminary data.</text>
</comment>
<evidence type="ECO:0000313" key="2">
    <source>
        <dbReference type="EMBL" id="OWM63262.1"/>
    </source>
</evidence>
<reference evidence="3" key="1">
    <citation type="journal article" date="2017" name="Plant J.">
        <title>The pomegranate (Punica granatum L.) genome and the genomics of punicalagin biosynthesis.</title>
        <authorList>
            <person name="Qin G."/>
            <person name="Xu C."/>
            <person name="Ming R."/>
            <person name="Tang H."/>
            <person name="Guyot R."/>
            <person name="Kramer E.M."/>
            <person name="Hu Y."/>
            <person name="Yi X."/>
            <person name="Qi Y."/>
            <person name="Xu X."/>
            <person name="Gao Z."/>
            <person name="Pan H."/>
            <person name="Jian J."/>
            <person name="Tian Y."/>
            <person name="Yue Z."/>
            <person name="Xu Y."/>
        </authorList>
    </citation>
    <scope>NUCLEOTIDE SEQUENCE [LARGE SCALE GENOMIC DNA]</scope>
    <source>
        <strain evidence="3">cv. Dabenzi</strain>
    </source>
</reference>
<dbReference type="EMBL" id="MTKT01006106">
    <property type="protein sequence ID" value="OWM63262.1"/>
    <property type="molecule type" value="Genomic_DNA"/>
</dbReference>
<organism evidence="2 3">
    <name type="scientific">Punica granatum</name>
    <name type="common">Pomegranate</name>
    <dbReference type="NCBI Taxonomy" id="22663"/>
    <lineage>
        <taxon>Eukaryota</taxon>
        <taxon>Viridiplantae</taxon>
        <taxon>Streptophyta</taxon>
        <taxon>Embryophyta</taxon>
        <taxon>Tracheophyta</taxon>
        <taxon>Spermatophyta</taxon>
        <taxon>Magnoliopsida</taxon>
        <taxon>eudicotyledons</taxon>
        <taxon>Gunneridae</taxon>
        <taxon>Pentapetalae</taxon>
        <taxon>rosids</taxon>
        <taxon>malvids</taxon>
        <taxon>Myrtales</taxon>
        <taxon>Lythraceae</taxon>
        <taxon>Punica</taxon>
    </lineage>
</organism>
<dbReference type="AlphaFoldDB" id="A0A218VTL9"/>
<evidence type="ECO:0000256" key="1">
    <source>
        <dbReference type="SAM" id="MobiDB-lite"/>
    </source>
</evidence>
<accession>A0A218VTL9</accession>